<evidence type="ECO:0000256" key="5">
    <source>
        <dbReference type="ARBA" id="ARBA00023163"/>
    </source>
</evidence>
<keyword evidence="3" id="KW-0547">Nucleotide-binding</keyword>
<dbReference type="PROSITE" id="PS00638">
    <property type="entry name" value="PII_GLNB_CTER"/>
    <property type="match status" value="1"/>
</dbReference>
<dbReference type="InterPro" id="IPR002187">
    <property type="entry name" value="N-reg_PII"/>
</dbReference>
<dbReference type="AlphaFoldDB" id="W0DTT8"/>
<evidence type="ECO:0000313" key="9">
    <source>
        <dbReference type="EMBL" id="AHF01862.1"/>
    </source>
</evidence>
<evidence type="ECO:0000256" key="3">
    <source>
        <dbReference type="ARBA" id="ARBA00022741"/>
    </source>
</evidence>
<gene>
    <name evidence="9" type="ORF">THIAE_08940</name>
</gene>
<keyword evidence="4" id="KW-0805">Transcription regulation</keyword>
<evidence type="ECO:0000313" key="10">
    <source>
        <dbReference type="Proteomes" id="UP000005380"/>
    </source>
</evidence>
<dbReference type="PANTHER" id="PTHR30115">
    <property type="entry name" value="NITROGEN REGULATORY PROTEIN P-II"/>
    <property type="match status" value="1"/>
</dbReference>
<dbReference type="GO" id="GO:0030234">
    <property type="term" value="F:enzyme regulator activity"/>
    <property type="evidence" value="ECO:0007669"/>
    <property type="project" value="InterPro"/>
</dbReference>
<dbReference type="eggNOG" id="COG0347">
    <property type="taxonomic scope" value="Bacteria"/>
</dbReference>
<dbReference type="PRINTS" id="PR00340">
    <property type="entry name" value="PIIGLNB"/>
</dbReference>
<dbReference type="InterPro" id="IPR002332">
    <property type="entry name" value="N-reg_PII_urydylation_site"/>
</dbReference>
<evidence type="ECO:0000256" key="6">
    <source>
        <dbReference type="PIRSR" id="PIRSR039144-50"/>
    </source>
</evidence>
<evidence type="ECO:0000256" key="1">
    <source>
        <dbReference type="ARBA" id="ARBA00011233"/>
    </source>
</evidence>
<keyword evidence="2 7" id="KW-0597">Phosphoprotein</keyword>
<evidence type="ECO:0000256" key="8">
    <source>
        <dbReference type="RuleBase" id="RU003936"/>
    </source>
</evidence>
<keyword evidence="10" id="KW-1185">Reference proteome</keyword>
<dbReference type="STRING" id="717772.THIAE_08940"/>
<dbReference type="Gene3D" id="3.30.70.120">
    <property type="match status" value="1"/>
</dbReference>
<name>W0DTT8_9GAMM</name>
<dbReference type="EMBL" id="CP007030">
    <property type="protein sequence ID" value="AHF01862.1"/>
    <property type="molecule type" value="Genomic_DNA"/>
</dbReference>
<dbReference type="PIRSF" id="PIRSF039144">
    <property type="entry name" value="GlnB"/>
    <property type="match status" value="1"/>
</dbReference>
<dbReference type="InParanoid" id="W0DTT8"/>
<dbReference type="InterPro" id="IPR015867">
    <property type="entry name" value="N-reg_PII/ATP_PRibTrfase_C"/>
</dbReference>
<dbReference type="GO" id="GO:0005829">
    <property type="term" value="C:cytosol"/>
    <property type="evidence" value="ECO:0007669"/>
    <property type="project" value="TreeGrafter"/>
</dbReference>
<dbReference type="InterPro" id="IPR011322">
    <property type="entry name" value="N-reg_PII-like_a/b"/>
</dbReference>
<protein>
    <submittedName>
        <fullName evidence="9">Nitrogen regulatory protein P-II 1</fullName>
    </submittedName>
</protein>
<dbReference type="PROSITE" id="PS51343">
    <property type="entry name" value="PII_GLNB_DOM"/>
    <property type="match status" value="1"/>
</dbReference>
<accession>W0DTT8</accession>
<proteinExistence type="inferred from homology"/>
<evidence type="ECO:0000256" key="4">
    <source>
        <dbReference type="ARBA" id="ARBA00023015"/>
    </source>
</evidence>
<evidence type="ECO:0000256" key="2">
    <source>
        <dbReference type="ARBA" id="ARBA00022553"/>
    </source>
</evidence>
<comment type="similarity">
    <text evidence="8">Belongs to the P(II) protein family.</text>
</comment>
<dbReference type="PROSITE" id="PS00496">
    <property type="entry name" value="PII_GLNB_UMP"/>
    <property type="match status" value="1"/>
</dbReference>
<dbReference type="Pfam" id="PF00543">
    <property type="entry name" value="P-II"/>
    <property type="match status" value="1"/>
</dbReference>
<sequence length="112" mass="12327">MKLIVAIIKPFKLDDVREALHDIDVHGMTVTEAKGFGRQKGHTEIYRGAEYAIEFLPKVRLEIGVPDDKVEVAIEAIGNAARTGKIGDGKIFVMPIEQAVRIRTEESGDVAL</sequence>
<keyword evidence="5" id="KW-0804">Transcription</keyword>
<dbReference type="RefSeq" id="WP_006460901.1">
    <property type="nucleotide sequence ID" value="NZ_CP007030.1"/>
</dbReference>
<dbReference type="PANTHER" id="PTHR30115:SF11">
    <property type="entry name" value="NITROGEN REGULATORY PROTEIN P-II HOMOLOG"/>
    <property type="match status" value="1"/>
</dbReference>
<evidence type="ECO:0000256" key="7">
    <source>
        <dbReference type="PIRSR" id="PIRSR602187-50"/>
    </source>
</evidence>
<feature type="modified residue" description="O-UMP-tyrosine" evidence="6">
    <location>
        <position position="51"/>
    </location>
</feature>
<dbReference type="OrthoDB" id="9802729at2"/>
<dbReference type="SUPFAM" id="SSF54913">
    <property type="entry name" value="GlnB-like"/>
    <property type="match status" value="1"/>
</dbReference>
<dbReference type="Proteomes" id="UP000005380">
    <property type="component" value="Chromosome"/>
</dbReference>
<dbReference type="FunFam" id="3.30.70.120:FF:000001">
    <property type="entry name" value="Nitrogen regulatory protein P-II"/>
    <property type="match status" value="1"/>
</dbReference>
<dbReference type="HOGENOM" id="CLU_082268_0_0_6"/>
<reference evidence="9 10" key="1">
    <citation type="submission" date="2013-12" db="EMBL/GenBank/DDBJ databases">
        <authorList>
            <consortium name="DOE Joint Genome Institute"/>
            <person name="Kappler U."/>
            <person name="Huntemann M."/>
            <person name="Han J."/>
            <person name="Chen A."/>
            <person name="Kyrpides N."/>
            <person name="Mavromatis K."/>
            <person name="Markowitz V."/>
            <person name="Palaniappan K."/>
            <person name="Ivanova N."/>
            <person name="Schaumberg A."/>
            <person name="Pati A."/>
            <person name="Liolios K."/>
            <person name="Nordberg H.P."/>
            <person name="Cantor M.N."/>
            <person name="Hua S.X."/>
            <person name="Woyke T."/>
        </authorList>
    </citation>
    <scope>NUCLEOTIDE SEQUENCE [LARGE SCALE GENOMIC DNA]</scope>
    <source>
        <strain evidence="10">AL2</strain>
    </source>
</reference>
<dbReference type="GO" id="GO:0005524">
    <property type="term" value="F:ATP binding"/>
    <property type="evidence" value="ECO:0007669"/>
    <property type="project" value="TreeGrafter"/>
</dbReference>
<organism evidence="9 10">
    <name type="scientific">Thiomicrospira aerophila AL3</name>
    <dbReference type="NCBI Taxonomy" id="717772"/>
    <lineage>
        <taxon>Bacteria</taxon>
        <taxon>Pseudomonadati</taxon>
        <taxon>Pseudomonadota</taxon>
        <taxon>Gammaproteobacteria</taxon>
        <taxon>Thiotrichales</taxon>
        <taxon>Piscirickettsiaceae</taxon>
        <taxon>Thiomicrospira</taxon>
    </lineage>
</organism>
<dbReference type="InterPro" id="IPR017918">
    <property type="entry name" value="N-reg_PII_CS"/>
</dbReference>
<dbReference type="KEGG" id="tao:THIAE_08940"/>
<comment type="subunit">
    <text evidence="1">Homotrimer.</text>
</comment>
<dbReference type="SMART" id="SM00938">
    <property type="entry name" value="P-II"/>
    <property type="match status" value="1"/>
</dbReference>
<dbReference type="FunCoup" id="W0DTT8">
    <property type="interactions" value="443"/>
</dbReference>
<dbReference type="GO" id="GO:0006808">
    <property type="term" value="P:regulation of nitrogen utilization"/>
    <property type="evidence" value="ECO:0007669"/>
    <property type="project" value="InterPro"/>
</dbReference>